<feature type="compositionally biased region" description="Polar residues" evidence="1">
    <location>
        <begin position="241"/>
        <end position="251"/>
    </location>
</feature>
<feature type="domain" description="AB hydrolase-1" evidence="2">
    <location>
        <begin position="9"/>
        <end position="171"/>
    </location>
</feature>
<dbReference type="Gene3D" id="3.40.220.10">
    <property type="entry name" value="Leucine Aminopeptidase, subunit E, domain 1"/>
    <property type="match status" value="1"/>
</dbReference>
<gene>
    <name evidence="3" type="ORF">ATP06_0213625</name>
</gene>
<dbReference type="SUPFAM" id="SSF52949">
    <property type="entry name" value="Macro domain-like"/>
    <property type="match status" value="1"/>
</dbReference>
<dbReference type="SUPFAM" id="SSF53474">
    <property type="entry name" value="alpha/beta-Hydrolases"/>
    <property type="match status" value="1"/>
</dbReference>
<keyword evidence="4" id="KW-1185">Reference proteome</keyword>
<evidence type="ECO:0000256" key="1">
    <source>
        <dbReference type="SAM" id="MobiDB-lite"/>
    </source>
</evidence>
<feature type="region of interest" description="Disordered" evidence="1">
    <location>
        <begin position="237"/>
        <end position="256"/>
    </location>
</feature>
<evidence type="ECO:0000313" key="4">
    <source>
        <dbReference type="Proteomes" id="UP000186883"/>
    </source>
</evidence>
<dbReference type="InterPro" id="IPR029058">
    <property type="entry name" value="AB_hydrolase_fold"/>
</dbReference>
<protein>
    <recommendedName>
        <fullName evidence="2">AB hydrolase-1 domain-containing protein</fullName>
    </recommendedName>
</protein>
<dbReference type="InterPro" id="IPR000073">
    <property type="entry name" value="AB_hydrolase_1"/>
</dbReference>
<dbReference type="Proteomes" id="UP000186883">
    <property type="component" value="Unassembled WGS sequence"/>
</dbReference>
<dbReference type="InterPro" id="IPR043472">
    <property type="entry name" value="Macro_dom-like"/>
</dbReference>
<comment type="caution">
    <text evidence="3">The sequence shown here is derived from an EMBL/GenBank/DDBJ whole genome shotgun (WGS) entry which is preliminary data.</text>
</comment>
<dbReference type="Gene3D" id="3.40.50.1820">
    <property type="entry name" value="alpha/beta hydrolase"/>
    <property type="match status" value="1"/>
</dbReference>
<evidence type="ECO:0000259" key="2">
    <source>
        <dbReference type="Pfam" id="PF12697"/>
    </source>
</evidence>
<dbReference type="Pfam" id="PF12697">
    <property type="entry name" value="Abhydrolase_6"/>
    <property type="match status" value="1"/>
</dbReference>
<organism evidence="3 4">
    <name type="scientific">Amycolatopsis regifaucium</name>
    <dbReference type="NCBI Taxonomy" id="546365"/>
    <lineage>
        <taxon>Bacteria</taxon>
        <taxon>Bacillati</taxon>
        <taxon>Actinomycetota</taxon>
        <taxon>Actinomycetes</taxon>
        <taxon>Pseudonocardiales</taxon>
        <taxon>Pseudonocardiaceae</taxon>
        <taxon>Amycolatopsis</taxon>
    </lineage>
</organism>
<dbReference type="PANTHER" id="PTHR37946">
    <property type="entry name" value="SLL1969 PROTEIN"/>
    <property type="match status" value="1"/>
</dbReference>
<accession>A0ABX3DWD5</accession>
<dbReference type="PANTHER" id="PTHR37946:SF1">
    <property type="entry name" value="SLL1969 PROTEIN"/>
    <property type="match status" value="1"/>
</dbReference>
<sequence>MIVAKSLALFVHGLFSTESTWNAMQALLSADRELVKNYDFDCFGYSSPKLRVNLARRVPDFTVLADRLAGVLEAKHGKYERVVLVAHSQGGLIVLRFLMRQLAEGNGLRLARIRRIVLFACPNNGSEFMLTLRRSLLGWHTQERELRPLAESVVETQRRVLADVVYAPYLDDRRCPIPVVCYAGDTDNIVWASSARSVFPEVGVLQGDHSTIIQPDSLSHPSFLVLRAALITALTEPMPSPQKQKSGMASSESDDYHSEMTLHGPVMVDIEGGSGKPVPIAVRSGPVDQISDVDIVCTSENIYMQMAMTFKPSVSGRLRRAAAKRGPAGEIIEDTAAAELDDWMRKNGRFGLPVEPGTVAATSSGAMIRRGVQRIYHAAIGIPVLGTDRFEVNPLSVAQAVHNVFELARREREEEGMELRSVLLPLFGAGLGGLDPAICFEWMWRALRQELRADDTWEVHISTWTKTETETVLAAVQSHAREPGGLH</sequence>
<name>A0ABX3DWD5_9PSEU</name>
<reference evidence="3" key="1">
    <citation type="submission" date="2016-11" db="EMBL/GenBank/DDBJ databases">
        <title>Genome sequencing of Amycolatopsis regifaucium.</title>
        <authorList>
            <person name="Mayilraj S."/>
            <person name="Kaur N."/>
        </authorList>
    </citation>
    <scope>NUCLEOTIDE SEQUENCE [LARGE SCALE GENOMIC DNA]</scope>
    <source>
        <strain evidence="3">GY080</strain>
    </source>
</reference>
<evidence type="ECO:0000313" key="3">
    <source>
        <dbReference type="EMBL" id="OKA08310.1"/>
    </source>
</evidence>
<dbReference type="EMBL" id="LOBU02000012">
    <property type="protein sequence ID" value="OKA08310.1"/>
    <property type="molecule type" value="Genomic_DNA"/>
</dbReference>
<proteinExistence type="predicted"/>